<dbReference type="Proteomes" id="UP000188637">
    <property type="component" value="Unassembled WGS sequence"/>
</dbReference>
<gene>
    <name evidence="1" type="ORF">AN640_06260</name>
</gene>
<organism evidence="1 2">
    <name type="scientific">Candidatus Epulonipiscium fishelsonii</name>
    <dbReference type="NCBI Taxonomy" id="77094"/>
    <lineage>
        <taxon>Bacteria</taxon>
        <taxon>Bacillati</taxon>
        <taxon>Bacillota</taxon>
        <taxon>Clostridia</taxon>
        <taxon>Lachnospirales</taxon>
        <taxon>Lachnospiraceae</taxon>
        <taxon>Candidatus Epulonipiscium</taxon>
    </lineage>
</organism>
<proteinExistence type="predicted"/>
<comment type="caution">
    <text evidence="1">The sequence shown here is derived from an EMBL/GenBank/DDBJ whole genome shotgun (WGS) entry which is preliminary data.</text>
</comment>
<name>A0ACC8XHT3_9FIRM</name>
<keyword evidence="2" id="KW-1185">Reference proteome</keyword>
<sequence length="168" mass="19246">MRIVTIGGLILIIHILQSTLFNLIRINNIAPNFFVMIIVSFSLLRGSKEGAIMGLFAGILYDLSFGTTVGFAFSYMILGFLCGRLTPNFYRENFILPFVCTFLGDLFINSFIVIALILRGETNIIYFFKEIIVPEIIYTNALTIFVYQISYKINLKIEQVEKRTRNIF</sequence>
<reference evidence="1" key="1">
    <citation type="submission" date="2016-08" db="EMBL/GenBank/DDBJ databases">
        <authorList>
            <person name="Ngugi D.K."/>
            <person name="Miyake S."/>
            <person name="Stingl U."/>
        </authorList>
    </citation>
    <scope>NUCLEOTIDE SEQUENCE</scope>
    <source>
        <strain evidence="1">SCG-D08WGA-EpuloA1</strain>
    </source>
</reference>
<evidence type="ECO:0000313" key="2">
    <source>
        <dbReference type="Proteomes" id="UP000188637"/>
    </source>
</evidence>
<accession>A0ACC8XHT3</accession>
<dbReference type="EMBL" id="LJHD01000139">
    <property type="protein sequence ID" value="ONI43622.1"/>
    <property type="molecule type" value="Genomic_DNA"/>
</dbReference>
<protein>
    <submittedName>
        <fullName evidence="1">Rod shape-determining protein MreD</fullName>
    </submittedName>
</protein>
<evidence type="ECO:0000313" key="1">
    <source>
        <dbReference type="EMBL" id="ONI43622.1"/>
    </source>
</evidence>